<dbReference type="Pfam" id="PF00108">
    <property type="entry name" value="Thiolase_N"/>
    <property type="match status" value="1"/>
</dbReference>
<evidence type="ECO:0000313" key="4">
    <source>
        <dbReference type="Proteomes" id="UP000754710"/>
    </source>
</evidence>
<sequence>MERRADMIGWSHTPFGRLTGETVESLVTTVARDAIAHAGLAPADVDEIVLGHYNGGLSPLTFSSSLVLQADDDLRFTPATRVENACATGSAAVLQGVRAIAAGDARTVLVVGVEKMTDGDPRTAGRALLGADYDRAGSDSPVGFAEIFARIAEAYFARYGDHGTVLAEIAAKNHRHGVHNPFAQLRKDLGVEFCDTVSDRNPVVAGPLRRTDCSPISDGAAALVLTRAGAAPAEAPAVAVRAIAQRNDYLPLSRRDPVVFEAGRRAWQSALATAGATVWDLDLLEIHDCFTIAELIEYEMLGLCAPGEGRVVVEEGWAHRDGKLPVNPSGGLKSKGHPIGATGVSQHVLAAMQLTGAAGAMQVPDATRAGVFNMGGTAVANYASILERLR</sequence>
<dbReference type="SUPFAM" id="SSF53901">
    <property type="entry name" value="Thiolase-like"/>
    <property type="match status" value="1"/>
</dbReference>
<feature type="domain" description="Thiolase N-terminal" evidence="1">
    <location>
        <begin position="11"/>
        <end position="227"/>
    </location>
</feature>
<dbReference type="Pfam" id="PF22691">
    <property type="entry name" value="Thiolase_C_1"/>
    <property type="match status" value="1"/>
</dbReference>
<dbReference type="InterPro" id="IPR055140">
    <property type="entry name" value="Thiolase_C_2"/>
</dbReference>
<feature type="domain" description="Thiolase C-terminal" evidence="2">
    <location>
        <begin position="249"/>
        <end position="388"/>
    </location>
</feature>
<dbReference type="RefSeq" id="WP_221024280.1">
    <property type="nucleotide sequence ID" value="NZ_JAIEZQ010000001.1"/>
</dbReference>
<reference evidence="3 4" key="1">
    <citation type="submission" date="2021-08" db="EMBL/GenBank/DDBJ databases">
        <title>Nocardioides bacterium WL0053 sp. nov., isolated from the sediment.</title>
        <authorList>
            <person name="Wang L."/>
            <person name="Zhang D."/>
            <person name="Zhang A."/>
        </authorList>
    </citation>
    <scope>NUCLEOTIDE SEQUENCE [LARGE SCALE GENOMIC DNA]</scope>
    <source>
        <strain evidence="3 4">WL0053</strain>
    </source>
</reference>
<keyword evidence="4" id="KW-1185">Reference proteome</keyword>
<dbReference type="NCBIfam" id="NF005704">
    <property type="entry name" value="PRK07516.1"/>
    <property type="match status" value="1"/>
</dbReference>
<protein>
    <submittedName>
        <fullName evidence="3">Acetyl-CoA acetyltransferase</fullName>
    </submittedName>
</protein>
<evidence type="ECO:0000259" key="2">
    <source>
        <dbReference type="Pfam" id="PF22691"/>
    </source>
</evidence>
<evidence type="ECO:0000313" key="3">
    <source>
        <dbReference type="EMBL" id="MBY9074630.1"/>
    </source>
</evidence>
<dbReference type="InterPro" id="IPR002155">
    <property type="entry name" value="Thiolase"/>
</dbReference>
<dbReference type="PIRSF" id="PIRSF000429">
    <property type="entry name" value="Ac-CoA_Ac_transf"/>
    <property type="match status" value="1"/>
</dbReference>
<evidence type="ECO:0000259" key="1">
    <source>
        <dbReference type="Pfam" id="PF00108"/>
    </source>
</evidence>
<comment type="caution">
    <text evidence="3">The sequence shown here is derived from an EMBL/GenBank/DDBJ whole genome shotgun (WGS) entry which is preliminary data.</text>
</comment>
<dbReference type="CDD" id="cd00829">
    <property type="entry name" value="SCP-x_thiolase"/>
    <property type="match status" value="1"/>
</dbReference>
<dbReference type="Gene3D" id="3.40.47.10">
    <property type="match status" value="1"/>
</dbReference>
<name>A0ABS7RHV5_9ACTN</name>
<dbReference type="EMBL" id="JAIEZQ010000001">
    <property type="protein sequence ID" value="MBY9074630.1"/>
    <property type="molecule type" value="Genomic_DNA"/>
</dbReference>
<proteinExistence type="predicted"/>
<gene>
    <name evidence="3" type="ORF">K1X13_07335</name>
</gene>
<organism evidence="3 4">
    <name type="scientific">Nocardioides jiangsuensis</name>
    <dbReference type="NCBI Taxonomy" id="2866161"/>
    <lineage>
        <taxon>Bacteria</taxon>
        <taxon>Bacillati</taxon>
        <taxon>Actinomycetota</taxon>
        <taxon>Actinomycetes</taxon>
        <taxon>Propionibacteriales</taxon>
        <taxon>Nocardioidaceae</taxon>
        <taxon>Nocardioides</taxon>
    </lineage>
</organism>
<dbReference type="PANTHER" id="PTHR42870">
    <property type="entry name" value="ACETYL-COA C-ACETYLTRANSFERASE"/>
    <property type="match status" value="1"/>
</dbReference>
<accession>A0ABS7RHV5</accession>
<dbReference type="InterPro" id="IPR016039">
    <property type="entry name" value="Thiolase-like"/>
</dbReference>
<dbReference type="PANTHER" id="PTHR42870:SF1">
    <property type="entry name" value="NON-SPECIFIC LIPID-TRANSFER PROTEIN-LIKE 2"/>
    <property type="match status" value="1"/>
</dbReference>
<dbReference type="InterPro" id="IPR020616">
    <property type="entry name" value="Thiolase_N"/>
</dbReference>
<dbReference type="Proteomes" id="UP000754710">
    <property type="component" value="Unassembled WGS sequence"/>
</dbReference>